<dbReference type="EMBL" id="WOWK01000014">
    <property type="protein sequence ID" value="KAF0329044.1"/>
    <property type="molecule type" value="Genomic_DNA"/>
</dbReference>
<name>A0A8H3WLD7_9PEZI</name>
<evidence type="ECO:0000313" key="3">
    <source>
        <dbReference type="Proteomes" id="UP000434172"/>
    </source>
</evidence>
<accession>A0A8H3WLD7</accession>
<feature type="compositionally biased region" description="Low complexity" evidence="1">
    <location>
        <begin position="11"/>
        <end position="37"/>
    </location>
</feature>
<keyword evidence="3" id="KW-1185">Reference proteome</keyword>
<organism evidence="2 3">
    <name type="scientific">Colletotrichum asianum</name>
    <dbReference type="NCBI Taxonomy" id="702518"/>
    <lineage>
        <taxon>Eukaryota</taxon>
        <taxon>Fungi</taxon>
        <taxon>Dikarya</taxon>
        <taxon>Ascomycota</taxon>
        <taxon>Pezizomycotina</taxon>
        <taxon>Sordariomycetes</taxon>
        <taxon>Hypocreomycetidae</taxon>
        <taxon>Glomerellales</taxon>
        <taxon>Glomerellaceae</taxon>
        <taxon>Colletotrichum</taxon>
        <taxon>Colletotrichum gloeosporioides species complex</taxon>
    </lineage>
</organism>
<proteinExistence type="predicted"/>
<gene>
    <name evidence="2" type="ORF">GQ607_003712</name>
</gene>
<evidence type="ECO:0000313" key="2">
    <source>
        <dbReference type="EMBL" id="KAF0329044.1"/>
    </source>
</evidence>
<dbReference type="AlphaFoldDB" id="A0A8H3WLD7"/>
<dbReference type="Proteomes" id="UP000434172">
    <property type="component" value="Unassembled WGS sequence"/>
</dbReference>
<reference evidence="2 3" key="1">
    <citation type="submission" date="2019-12" db="EMBL/GenBank/DDBJ databases">
        <title>A genome sequence resource for the geographically widespread anthracnose pathogen Colletotrichum asianum.</title>
        <authorList>
            <person name="Meng Y."/>
        </authorList>
    </citation>
    <scope>NUCLEOTIDE SEQUENCE [LARGE SCALE GENOMIC DNA]</scope>
    <source>
        <strain evidence="2 3">ICMP 18580</strain>
    </source>
</reference>
<evidence type="ECO:0000256" key="1">
    <source>
        <dbReference type="SAM" id="MobiDB-lite"/>
    </source>
</evidence>
<protein>
    <submittedName>
        <fullName evidence="2">Uncharacterized protein</fullName>
    </submittedName>
</protein>
<sequence>MADQQTSRPDLQLPPLSHRSSSLPLALSCLPSPSSPARTLSREIPSISPSLLPPDPKPFRLPALDSRPRLSTNFS</sequence>
<comment type="caution">
    <text evidence="2">The sequence shown here is derived from an EMBL/GenBank/DDBJ whole genome shotgun (WGS) entry which is preliminary data.</text>
</comment>
<feature type="region of interest" description="Disordered" evidence="1">
    <location>
        <begin position="1"/>
        <end position="75"/>
    </location>
</feature>